<evidence type="ECO:0000313" key="1">
    <source>
        <dbReference type="EMBL" id="CAK7351077.1"/>
    </source>
</evidence>
<name>A0AAV1SKZ4_9ROSI</name>
<comment type="caution">
    <text evidence="1">The sequence shown here is derived from an EMBL/GenBank/DDBJ whole genome shotgun (WGS) entry which is preliminary data.</text>
</comment>
<accession>A0AAV1SKZ4</accession>
<dbReference type="AlphaFoldDB" id="A0AAV1SKZ4"/>
<organism evidence="1 2">
    <name type="scientific">Dovyalis caffra</name>
    <dbReference type="NCBI Taxonomy" id="77055"/>
    <lineage>
        <taxon>Eukaryota</taxon>
        <taxon>Viridiplantae</taxon>
        <taxon>Streptophyta</taxon>
        <taxon>Embryophyta</taxon>
        <taxon>Tracheophyta</taxon>
        <taxon>Spermatophyta</taxon>
        <taxon>Magnoliopsida</taxon>
        <taxon>eudicotyledons</taxon>
        <taxon>Gunneridae</taxon>
        <taxon>Pentapetalae</taxon>
        <taxon>rosids</taxon>
        <taxon>fabids</taxon>
        <taxon>Malpighiales</taxon>
        <taxon>Salicaceae</taxon>
        <taxon>Flacourtieae</taxon>
        <taxon>Dovyalis</taxon>
    </lineage>
</organism>
<reference evidence="1 2" key="1">
    <citation type="submission" date="2024-01" db="EMBL/GenBank/DDBJ databases">
        <authorList>
            <person name="Waweru B."/>
        </authorList>
    </citation>
    <scope>NUCLEOTIDE SEQUENCE [LARGE SCALE GENOMIC DNA]</scope>
</reference>
<sequence>LGLDDGPSRVVDSQLGPLCEQNNGCDGLLDLTAQNYTRITSRKKRVHPSTSGAVYERKNHKVKILNARGSIGEKNGDVSDRSS</sequence>
<protein>
    <submittedName>
        <fullName evidence="1">Uncharacterized protein</fullName>
    </submittedName>
</protein>
<keyword evidence="2" id="KW-1185">Reference proteome</keyword>
<evidence type="ECO:0000313" key="2">
    <source>
        <dbReference type="Proteomes" id="UP001314170"/>
    </source>
</evidence>
<proteinExistence type="predicted"/>
<dbReference type="Proteomes" id="UP001314170">
    <property type="component" value="Unassembled WGS sequence"/>
</dbReference>
<feature type="non-terminal residue" evidence="1">
    <location>
        <position position="1"/>
    </location>
</feature>
<gene>
    <name evidence="1" type="ORF">DCAF_LOCUS23673</name>
</gene>
<dbReference type="EMBL" id="CAWUPB010001184">
    <property type="protein sequence ID" value="CAK7351077.1"/>
    <property type="molecule type" value="Genomic_DNA"/>
</dbReference>